<evidence type="ECO:0000313" key="3">
    <source>
        <dbReference type="EMBL" id="TNU72863.1"/>
    </source>
</evidence>
<keyword evidence="2" id="KW-0472">Membrane</keyword>
<dbReference type="EMBL" id="VENP01000093">
    <property type="protein sequence ID" value="TNU72863.1"/>
    <property type="molecule type" value="Genomic_DNA"/>
</dbReference>
<protein>
    <recommendedName>
        <fullName evidence="5">DUF2975 domain-containing protein</fullName>
    </recommendedName>
</protein>
<feature type="transmembrane region" description="Helical" evidence="2">
    <location>
        <begin position="157"/>
        <end position="176"/>
    </location>
</feature>
<feature type="transmembrane region" description="Helical" evidence="2">
    <location>
        <begin position="129"/>
        <end position="151"/>
    </location>
</feature>
<gene>
    <name evidence="3" type="ORF">FH969_14445</name>
</gene>
<evidence type="ECO:0000313" key="4">
    <source>
        <dbReference type="Proteomes" id="UP000313849"/>
    </source>
</evidence>
<evidence type="ECO:0000256" key="1">
    <source>
        <dbReference type="SAM" id="MobiDB-lite"/>
    </source>
</evidence>
<dbReference type="RefSeq" id="WP_139987876.1">
    <property type="nucleotide sequence ID" value="NZ_VENP01000093.1"/>
</dbReference>
<accession>A0A5C5B7B5</accession>
<keyword evidence="2" id="KW-1133">Transmembrane helix</keyword>
<evidence type="ECO:0008006" key="5">
    <source>
        <dbReference type="Google" id="ProtNLM"/>
    </source>
</evidence>
<keyword evidence="2" id="KW-0812">Transmembrane</keyword>
<reference evidence="3 4" key="1">
    <citation type="submission" date="2019-06" db="EMBL/GenBank/DDBJ databases">
        <title>Draft genome sequence of Miniimonas arenae KCTC 19750T isolated from sea sand.</title>
        <authorList>
            <person name="Park S.-J."/>
        </authorList>
    </citation>
    <scope>NUCLEOTIDE SEQUENCE [LARGE SCALE GENOMIC DNA]</scope>
    <source>
        <strain evidence="3 4">KCTC 19750</strain>
    </source>
</reference>
<dbReference type="AlphaFoldDB" id="A0A5C5B7B5"/>
<comment type="caution">
    <text evidence="3">The sequence shown here is derived from an EMBL/GenBank/DDBJ whole genome shotgun (WGS) entry which is preliminary data.</text>
</comment>
<keyword evidence="4" id="KW-1185">Reference proteome</keyword>
<feature type="compositionally biased region" description="Polar residues" evidence="1">
    <location>
        <begin position="12"/>
        <end position="25"/>
    </location>
</feature>
<proteinExistence type="predicted"/>
<organism evidence="3 4">
    <name type="scientific">Miniimonas arenae</name>
    <dbReference type="NCBI Taxonomy" id="676201"/>
    <lineage>
        <taxon>Bacteria</taxon>
        <taxon>Bacillati</taxon>
        <taxon>Actinomycetota</taxon>
        <taxon>Actinomycetes</taxon>
        <taxon>Micrococcales</taxon>
        <taxon>Beutenbergiaceae</taxon>
        <taxon>Miniimonas</taxon>
    </lineage>
</organism>
<name>A0A5C5B7B5_9MICO</name>
<feature type="transmembrane region" description="Helical" evidence="2">
    <location>
        <begin position="50"/>
        <end position="71"/>
    </location>
</feature>
<evidence type="ECO:0000256" key="2">
    <source>
        <dbReference type="SAM" id="Phobius"/>
    </source>
</evidence>
<dbReference type="Proteomes" id="UP000313849">
    <property type="component" value="Unassembled WGS sequence"/>
</dbReference>
<sequence>MGTPEDTPFGGRSSSTPAGTPQPVDTSPLVGRTDPDVEGGLAVQATTRTLAAMAASVVGLGLVAAGAASMARVEDGGMGADMVTPGLVVLMVGMLAALVGAVLAAWVLLRLLRHDVPVPGHAVAGLSRALGLCARGLVAALVLTVGVWVVVRPSATLSAVLGGLVAVQVAVVIGAVRARVLRPR</sequence>
<feature type="region of interest" description="Disordered" evidence="1">
    <location>
        <begin position="1"/>
        <end position="37"/>
    </location>
</feature>
<feature type="transmembrane region" description="Helical" evidence="2">
    <location>
        <begin position="83"/>
        <end position="109"/>
    </location>
</feature>